<dbReference type="EMBL" id="JFZT01000057">
    <property type="protein sequence ID" value="EZQ02005.1"/>
    <property type="molecule type" value="Genomic_DNA"/>
</dbReference>
<dbReference type="InterPro" id="IPR012340">
    <property type="entry name" value="NA-bd_OB-fold"/>
</dbReference>
<dbReference type="InterPro" id="IPR022002">
    <property type="entry name" value="ChsH2_Znr"/>
</dbReference>
<reference evidence="2 3" key="1">
    <citation type="submission" date="2014-03" db="EMBL/GenBank/DDBJ databases">
        <title>Draft genome sequence of the novel thermoacidophilic archaea Acidianus copahuensis ALE1 strain, isolated from Copahue volcanic area in Neuquen Argentina.</title>
        <authorList>
            <person name="Urbieta M.S."/>
            <person name="Rascovan N."/>
            <person name="Castro C."/>
            <person name="Revale S."/>
            <person name="Giaveno M.A."/>
            <person name="Vazquez M.P."/>
            <person name="Donati E.R."/>
        </authorList>
    </citation>
    <scope>NUCLEOTIDE SEQUENCE [LARGE SCALE GENOMIC DNA]</scope>
    <source>
        <strain evidence="2 3">ALE1</strain>
    </source>
</reference>
<protein>
    <submittedName>
        <fullName evidence="2">DNA-binding protein</fullName>
    </submittedName>
</protein>
<dbReference type="AlphaFoldDB" id="A0A031LKI7"/>
<keyword evidence="3" id="KW-1185">Reference proteome</keyword>
<dbReference type="Proteomes" id="UP000024332">
    <property type="component" value="Unassembled WGS sequence"/>
</dbReference>
<accession>A0A031LKI7</accession>
<dbReference type="SUPFAM" id="SSF50249">
    <property type="entry name" value="Nucleic acid-binding proteins"/>
    <property type="match status" value="1"/>
</dbReference>
<dbReference type="Pfam" id="PF12172">
    <property type="entry name" value="zf-ChsH2"/>
    <property type="match status" value="1"/>
</dbReference>
<dbReference type="PANTHER" id="PTHR34075:SF4">
    <property type="entry name" value="DUF35 DOMAIN-CONTAINING PROTEIN"/>
    <property type="match status" value="1"/>
</dbReference>
<dbReference type="STRING" id="1160895.CM19_11045"/>
<comment type="caution">
    <text evidence="2">The sequence shown here is derived from an EMBL/GenBank/DDBJ whole genome shotgun (WGS) entry which is preliminary data.</text>
</comment>
<dbReference type="RefSeq" id="WP_048100499.1">
    <property type="nucleotide sequence ID" value="NZ_JFZT01000057.1"/>
</dbReference>
<dbReference type="InterPro" id="IPR052513">
    <property type="entry name" value="Thioester_dehydratase-like"/>
</dbReference>
<evidence type="ECO:0000259" key="1">
    <source>
        <dbReference type="Pfam" id="PF12172"/>
    </source>
</evidence>
<keyword evidence="2" id="KW-0238">DNA-binding</keyword>
<dbReference type="OrthoDB" id="9573at2157"/>
<evidence type="ECO:0000313" key="2">
    <source>
        <dbReference type="EMBL" id="EZQ02005.1"/>
    </source>
</evidence>
<organism evidence="2 3">
    <name type="scientific">Candidatus Acidianus copahuensis</name>
    <dbReference type="NCBI Taxonomy" id="1160895"/>
    <lineage>
        <taxon>Archaea</taxon>
        <taxon>Thermoproteota</taxon>
        <taxon>Thermoprotei</taxon>
        <taxon>Sulfolobales</taxon>
        <taxon>Sulfolobaceae</taxon>
        <taxon>Acidianus</taxon>
    </lineage>
</organism>
<name>A0A031LKI7_9CREN</name>
<sequence>MEIHEEKRLEHPLSKEELDKRPKIEYKPYAKYSYSAGQAITKFLEGLKEGKIYGRKCRKCGRVYVPPRMYCEDCFRPTDEWIEVKDEGIVMTAVASFISWTRERLESPEIVGVIRLFPSSDRDFVYPALFHRICCSYEEVKDMSIMGRKVKAIWKSKEKREGSINDIDCFKVI</sequence>
<gene>
    <name evidence="2" type="ORF">CM19_11045</name>
</gene>
<dbReference type="PANTHER" id="PTHR34075">
    <property type="entry name" value="BLR3430 PROTEIN"/>
    <property type="match status" value="1"/>
</dbReference>
<dbReference type="Gene3D" id="6.10.30.10">
    <property type="match status" value="1"/>
</dbReference>
<proteinExistence type="predicted"/>
<evidence type="ECO:0000313" key="3">
    <source>
        <dbReference type="Proteomes" id="UP000024332"/>
    </source>
</evidence>
<dbReference type="GO" id="GO:0003677">
    <property type="term" value="F:DNA binding"/>
    <property type="evidence" value="ECO:0007669"/>
    <property type="project" value="UniProtKB-KW"/>
</dbReference>
<feature type="domain" description="ChsH2 rubredoxin-like zinc ribbon" evidence="1">
    <location>
        <begin position="45"/>
        <end position="78"/>
    </location>
</feature>